<dbReference type="EMBL" id="HBHX01064385">
    <property type="protein sequence ID" value="CAE0145070.1"/>
    <property type="molecule type" value="Transcribed_RNA"/>
</dbReference>
<reference evidence="1" key="1">
    <citation type="submission" date="2021-01" db="EMBL/GenBank/DDBJ databases">
        <authorList>
            <person name="Corre E."/>
            <person name="Pelletier E."/>
            <person name="Niang G."/>
            <person name="Scheremetjew M."/>
            <person name="Finn R."/>
            <person name="Kale V."/>
            <person name="Holt S."/>
            <person name="Cochrane G."/>
            <person name="Meng A."/>
            <person name="Brown T."/>
            <person name="Cohen L."/>
        </authorList>
    </citation>
    <scope>NUCLEOTIDE SEQUENCE</scope>
    <source>
        <strain evidence="1">CCMP281</strain>
    </source>
</reference>
<evidence type="ECO:0000313" key="1">
    <source>
        <dbReference type="EMBL" id="CAE0145070.1"/>
    </source>
</evidence>
<organism evidence="1">
    <name type="scientific">Haptolina ericina</name>
    <dbReference type="NCBI Taxonomy" id="156174"/>
    <lineage>
        <taxon>Eukaryota</taxon>
        <taxon>Haptista</taxon>
        <taxon>Haptophyta</taxon>
        <taxon>Prymnesiophyceae</taxon>
        <taxon>Prymnesiales</taxon>
        <taxon>Prymnesiaceae</taxon>
        <taxon>Haptolina</taxon>
    </lineage>
</organism>
<evidence type="ECO:0008006" key="2">
    <source>
        <dbReference type="Google" id="ProtNLM"/>
    </source>
</evidence>
<dbReference type="AlphaFoldDB" id="A0A7S3BU12"/>
<gene>
    <name evidence="1" type="ORF">HERI1096_LOCUS35655</name>
</gene>
<accession>A0A7S3BU12</accession>
<proteinExistence type="predicted"/>
<name>A0A7S3BU12_9EUKA</name>
<sequence>MNVWLSNSQVIHATSVDPTIQPFERRGVVAPVFAHEPIAARAPTGEYVLWYTAVLPPGKLPVEGGQFCAGCDSGNSLAHCGTDANRNSSINLPTYMVHSTSPYGPWSMPQMVPGTDVFADSNFAPVINADGSLVALARNNVYRAADWRNVSSYDVIATWDDEGEDPFVWLDKKGIYHNIVHVRRANTVGRHYWSDDGGSSWTKSEGDTYTHVVRFTDGSTLEYGCRERPHIVLDREGVVTALTNGAAEQTCHSDTKPVVDYSYTLLQAVGAESAVR</sequence>
<protein>
    <recommendedName>
        <fullName evidence="2">Exo-alpha-sialidase</fullName>
    </recommendedName>
</protein>